<dbReference type="AlphaFoldDB" id="A0A2T5I8B0"/>
<dbReference type="SUPFAM" id="SSF53756">
    <property type="entry name" value="UDP-Glycosyltransferase/glycogen phosphorylase"/>
    <property type="match status" value="1"/>
</dbReference>
<protein>
    <submittedName>
        <fullName evidence="3">ADP-heptose:LPS heptosyltransferase</fullName>
    </submittedName>
</protein>
<dbReference type="InterPro" id="IPR002201">
    <property type="entry name" value="Glyco_trans_9"/>
</dbReference>
<dbReference type="RefSeq" id="WP_107762650.1">
    <property type="nucleotide sequence ID" value="NZ_QAOK01000019.1"/>
</dbReference>
<comment type="caution">
    <text evidence="3">The sequence shown here is derived from an EMBL/GenBank/DDBJ whole genome shotgun (WGS) entry which is preliminary data.</text>
</comment>
<dbReference type="GO" id="GO:0009244">
    <property type="term" value="P:lipopolysaccharide core region biosynthetic process"/>
    <property type="evidence" value="ECO:0007669"/>
    <property type="project" value="TreeGrafter"/>
</dbReference>
<dbReference type="Gene3D" id="3.40.50.2000">
    <property type="entry name" value="Glycogen Phosphorylase B"/>
    <property type="match status" value="2"/>
</dbReference>
<gene>
    <name evidence="3" type="ORF">C8R21_1197</name>
</gene>
<dbReference type="EMBL" id="QAOK01000019">
    <property type="protein sequence ID" value="PTQ80070.1"/>
    <property type="molecule type" value="Genomic_DNA"/>
</dbReference>
<dbReference type="GO" id="GO:0005829">
    <property type="term" value="C:cytosol"/>
    <property type="evidence" value="ECO:0007669"/>
    <property type="project" value="TreeGrafter"/>
</dbReference>
<evidence type="ECO:0000256" key="2">
    <source>
        <dbReference type="ARBA" id="ARBA00022679"/>
    </source>
</evidence>
<dbReference type="Proteomes" id="UP000244152">
    <property type="component" value="Unassembled WGS sequence"/>
</dbReference>
<dbReference type="PANTHER" id="PTHR30160">
    <property type="entry name" value="TETRAACYLDISACCHARIDE 4'-KINASE-RELATED"/>
    <property type="match status" value="1"/>
</dbReference>
<keyword evidence="2 3" id="KW-0808">Transferase</keyword>
<evidence type="ECO:0000256" key="1">
    <source>
        <dbReference type="ARBA" id="ARBA00022676"/>
    </source>
</evidence>
<proteinExistence type="predicted"/>
<dbReference type="CDD" id="cd03789">
    <property type="entry name" value="GT9_LPS_heptosyltransferase"/>
    <property type="match status" value="1"/>
</dbReference>
<reference evidence="3 4" key="1">
    <citation type="submission" date="2018-04" db="EMBL/GenBank/DDBJ databases">
        <title>Active sludge and wastewater microbial communities from Klosterneuburg, Austria.</title>
        <authorList>
            <person name="Wagner M."/>
        </authorList>
    </citation>
    <scope>NUCLEOTIDE SEQUENCE [LARGE SCALE GENOMIC DNA]</scope>
    <source>
        <strain evidence="3 4">Nl12</strain>
    </source>
</reference>
<name>A0A2T5I8B0_9PROT</name>
<dbReference type="Pfam" id="PF01075">
    <property type="entry name" value="Glyco_transf_9"/>
    <property type="match status" value="1"/>
</dbReference>
<keyword evidence="1" id="KW-0328">Glycosyltransferase</keyword>
<sequence length="337" mass="36479">MAQLGNLPIKKIAIFRALKLGDFLLFVPALRLIRRAFPHATIDYVGLPWNKALAARYNHYIDEFVEFSGFPGLPEHPFKAEAVTAFLEGMQQRQYDLALQMHGKGTVSNLVVSLFGAAVVAGFASEDGHWPNCDFFMPYPSSQPELLRNLALLEFLGLGQTDRAGDRAMEFPVLDGDCQKLQELEEYVTILDKPYVCLHPGAISAAPWPAAHFAEVADRCIRQGLKVVLTGTAEEKPLTQAVAGKMTTDAAMAIDLAGKTDIGSLAALLKGSQAVISNDTGVAHLAVAVDAPSVTVFTTTDPVIWGPLDQVRHRVVSRNAVGTPKAAIRALEELIGH</sequence>
<dbReference type="PANTHER" id="PTHR30160:SF1">
    <property type="entry name" value="LIPOPOLYSACCHARIDE 1,2-N-ACETYLGLUCOSAMINETRANSFERASE-RELATED"/>
    <property type="match status" value="1"/>
</dbReference>
<accession>A0A2T5I8B0</accession>
<evidence type="ECO:0000313" key="4">
    <source>
        <dbReference type="Proteomes" id="UP000244152"/>
    </source>
</evidence>
<dbReference type="GO" id="GO:0008713">
    <property type="term" value="F:ADP-heptose-lipopolysaccharide heptosyltransferase activity"/>
    <property type="evidence" value="ECO:0007669"/>
    <property type="project" value="TreeGrafter"/>
</dbReference>
<evidence type="ECO:0000313" key="3">
    <source>
        <dbReference type="EMBL" id="PTQ80070.1"/>
    </source>
</evidence>
<dbReference type="InterPro" id="IPR051199">
    <property type="entry name" value="LPS_LOS_Heptosyltrfase"/>
</dbReference>
<organism evidence="3 4">
    <name type="scientific">Nitrosospira multiformis</name>
    <dbReference type="NCBI Taxonomy" id="1231"/>
    <lineage>
        <taxon>Bacteria</taxon>
        <taxon>Pseudomonadati</taxon>
        <taxon>Pseudomonadota</taxon>
        <taxon>Betaproteobacteria</taxon>
        <taxon>Nitrosomonadales</taxon>
        <taxon>Nitrosomonadaceae</taxon>
        <taxon>Nitrosospira</taxon>
    </lineage>
</organism>